<feature type="region of interest" description="Disordered" evidence="1">
    <location>
        <begin position="1"/>
        <end position="57"/>
    </location>
</feature>
<gene>
    <name evidence="2" type="ORF">PCOR1329_LOCUS65235</name>
</gene>
<reference evidence="2" key="1">
    <citation type="submission" date="2023-10" db="EMBL/GenBank/DDBJ databases">
        <authorList>
            <person name="Chen Y."/>
            <person name="Shah S."/>
            <person name="Dougan E. K."/>
            <person name="Thang M."/>
            <person name="Chan C."/>
        </authorList>
    </citation>
    <scope>NUCLEOTIDE SEQUENCE [LARGE SCALE GENOMIC DNA]</scope>
</reference>
<keyword evidence="3" id="KW-1185">Reference proteome</keyword>
<evidence type="ECO:0000256" key="1">
    <source>
        <dbReference type="SAM" id="MobiDB-lite"/>
    </source>
</evidence>
<dbReference type="Proteomes" id="UP001189429">
    <property type="component" value="Unassembled WGS sequence"/>
</dbReference>
<protein>
    <recommendedName>
        <fullName evidence="4">Histone H2A</fullName>
    </recommendedName>
</protein>
<feature type="compositionally biased region" description="Basic and acidic residues" evidence="1">
    <location>
        <begin position="27"/>
        <end position="40"/>
    </location>
</feature>
<evidence type="ECO:0000313" key="3">
    <source>
        <dbReference type="Proteomes" id="UP001189429"/>
    </source>
</evidence>
<dbReference type="EMBL" id="CAUYUJ010018344">
    <property type="protein sequence ID" value="CAK0882821.1"/>
    <property type="molecule type" value="Genomic_DNA"/>
</dbReference>
<evidence type="ECO:0000313" key="2">
    <source>
        <dbReference type="EMBL" id="CAK0882821.1"/>
    </source>
</evidence>
<accession>A0ABN9W9C1</accession>
<feature type="non-terminal residue" evidence="2">
    <location>
        <position position="1"/>
    </location>
</feature>
<name>A0ABN9W9C1_9DINO</name>
<sequence>AFLAGGSPGCRPSRSGRLLGGMACRAGPREASRLAERPGEEAAEAQRPQQARRRRRSSLARLLEARRGTAQGEAECLEAFLADSVDSILRSEHALSERRRPTAEDVTRLMAPRRRAELVAWLTQ</sequence>
<proteinExistence type="predicted"/>
<organism evidence="2 3">
    <name type="scientific">Prorocentrum cordatum</name>
    <dbReference type="NCBI Taxonomy" id="2364126"/>
    <lineage>
        <taxon>Eukaryota</taxon>
        <taxon>Sar</taxon>
        <taxon>Alveolata</taxon>
        <taxon>Dinophyceae</taxon>
        <taxon>Prorocentrales</taxon>
        <taxon>Prorocentraceae</taxon>
        <taxon>Prorocentrum</taxon>
    </lineage>
</organism>
<feature type="non-terminal residue" evidence="2">
    <location>
        <position position="124"/>
    </location>
</feature>
<comment type="caution">
    <text evidence="2">The sequence shown here is derived from an EMBL/GenBank/DDBJ whole genome shotgun (WGS) entry which is preliminary data.</text>
</comment>
<evidence type="ECO:0008006" key="4">
    <source>
        <dbReference type="Google" id="ProtNLM"/>
    </source>
</evidence>